<dbReference type="InterPro" id="IPR022771">
    <property type="entry name" value="WAPL_C"/>
</dbReference>
<dbReference type="PANTHER" id="PTHR22100">
    <property type="entry name" value="WINGS APART-LIKE PROTEIN HOMOLOG"/>
    <property type="match status" value="1"/>
</dbReference>
<feature type="compositionally biased region" description="Basic residues" evidence="2">
    <location>
        <begin position="1"/>
        <end position="10"/>
    </location>
</feature>
<feature type="region of interest" description="Disordered" evidence="2">
    <location>
        <begin position="1"/>
        <end position="29"/>
    </location>
</feature>
<dbReference type="AlphaFoldDB" id="A0A9D4ZBZ6"/>
<keyword evidence="5" id="KW-1185">Reference proteome</keyword>
<evidence type="ECO:0000256" key="1">
    <source>
        <dbReference type="ARBA" id="ARBA00006854"/>
    </source>
</evidence>
<dbReference type="EMBL" id="JABFUD020000015">
    <property type="protein sequence ID" value="KAI5069519.1"/>
    <property type="molecule type" value="Genomic_DNA"/>
</dbReference>
<comment type="similarity">
    <text evidence="1">Belongs to the WAPL family.</text>
</comment>
<accession>A0A9D4ZBZ6</accession>
<dbReference type="OrthoDB" id="78088at2759"/>
<dbReference type="PANTHER" id="PTHR22100:SF13">
    <property type="entry name" value="WINGS APART-LIKE PROTEIN HOMOLOG"/>
    <property type="match status" value="1"/>
</dbReference>
<evidence type="ECO:0000313" key="4">
    <source>
        <dbReference type="EMBL" id="KAI5069519.1"/>
    </source>
</evidence>
<feature type="compositionally biased region" description="Basic and acidic residues" evidence="2">
    <location>
        <begin position="91"/>
        <end position="104"/>
    </location>
</feature>
<feature type="domain" description="Wings apart-like protein C-terminal" evidence="3">
    <location>
        <begin position="244"/>
        <end position="759"/>
    </location>
</feature>
<dbReference type="Proteomes" id="UP000886520">
    <property type="component" value="Chromosome 15"/>
</dbReference>
<dbReference type="InterPro" id="IPR011989">
    <property type="entry name" value="ARM-like"/>
</dbReference>
<protein>
    <recommendedName>
        <fullName evidence="3">Wings apart-like protein C-terminal domain-containing protein</fullName>
    </recommendedName>
</protein>
<feature type="region of interest" description="Disordered" evidence="2">
    <location>
        <begin position="67"/>
        <end position="115"/>
    </location>
</feature>
<dbReference type="Pfam" id="PF07814">
    <property type="entry name" value="WAPL"/>
    <property type="match status" value="1"/>
</dbReference>
<organism evidence="4 5">
    <name type="scientific">Adiantum capillus-veneris</name>
    <name type="common">Maidenhair fern</name>
    <dbReference type="NCBI Taxonomy" id="13818"/>
    <lineage>
        <taxon>Eukaryota</taxon>
        <taxon>Viridiplantae</taxon>
        <taxon>Streptophyta</taxon>
        <taxon>Embryophyta</taxon>
        <taxon>Tracheophyta</taxon>
        <taxon>Polypodiopsida</taxon>
        <taxon>Polypodiidae</taxon>
        <taxon>Polypodiales</taxon>
        <taxon>Pteridineae</taxon>
        <taxon>Pteridaceae</taxon>
        <taxon>Vittarioideae</taxon>
        <taxon>Adiantum</taxon>
    </lineage>
</organism>
<evidence type="ECO:0000256" key="2">
    <source>
        <dbReference type="SAM" id="MobiDB-lite"/>
    </source>
</evidence>
<gene>
    <name evidence="4" type="ORF">GOP47_0015820</name>
</gene>
<name>A0A9D4ZBZ6_ADICA</name>
<sequence>MIVRTYKRRSRADLLGSQGSAGEDDDELGLVVPRTFSSAGRFSQDDSLEEPNSPLWNSLQHDRNCFSLPSSQGSSGIDNDDLLQFSSLPSHRPEPVQQELDKGPRTLPSNSADSFNGKFKRSVSAGQKLIRAESLLKKAKTSSSINVKSKELGSSRSVCHAKSACGDGQMQATVKGSVTDSCDARIGSTNSVLHGQVLDKSTMDSRNGLLQVRAASSTEGRALKDLAVSAQLSGVLGPCAPPTSSLLEAQESGEMMEHVDEANFAMDGLRPGQPLRVCRASLISLLSIFGTRQRRRLLRTHGMVRPVLDAVLTVPTDDPATALGAAALLYVLAYDGQDEEFLESPACIHFLLKLLSPACSLPPDKKLSLLGSRLLALGSHCKPTKVEAHSTMLDKGGLVLVNKVKDLLSTMRGQNDGIFKVDCHDAPFAGGVSSSEWLVLLTLERACLSTLVLEDSAGSVRRVGGYFKERLRELGGLNAVCELAACCFTMLKKIKSKMDYQQQNELLNGSRGAGLLLRCLRVMENVTFLSENNQKFLLDMILPNSGVESPRTFLEMVIETINILSGFISSNSCWKCSTQGEQAYKSTKMQALNRLGKVSSQLGNDESTLSRQSLEGCKVKGSFEFDEDLDYSKDSDQGRKKQRSQVITKRESFNDTSAPKVDMQKSEGCENVVEDCLLSAVKVLMNLTNDNELGCRRVAIVGGLDAMASLIVRLFPSFRSFPSNVQGGGGETPQELKDQDLDLLVVVLGVLVNLVEKDTKNRGRLVSMNTEVFYNDSHTSVACKEYGIIKLLCSIFLSKEGAGRAIESSKGTPESEVDVESSLKQGQQEAEDMIVEAYSALLLAFLSKESSNVRSTIAQHLPDRNLNALVPVLERFLEFHLSLNMLSPETHDTVREVIESCK</sequence>
<dbReference type="InterPro" id="IPR039874">
    <property type="entry name" value="WAPL"/>
</dbReference>
<dbReference type="Gene3D" id="1.25.10.10">
    <property type="entry name" value="Leucine-rich Repeat Variant"/>
    <property type="match status" value="1"/>
</dbReference>
<evidence type="ECO:0000259" key="3">
    <source>
        <dbReference type="Pfam" id="PF07814"/>
    </source>
</evidence>
<feature type="compositionally biased region" description="Basic and acidic residues" evidence="2">
    <location>
        <begin position="630"/>
        <end position="639"/>
    </location>
</feature>
<evidence type="ECO:0000313" key="5">
    <source>
        <dbReference type="Proteomes" id="UP000886520"/>
    </source>
</evidence>
<comment type="caution">
    <text evidence="4">The sequence shown here is derived from an EMBL/GenBank/DDBJ whole genome shotgun (WGS) entry which is preliminary data.</text>
</comment>
<feature type="compositionally biased region" description="Polar residues" evidence="2">
    <location>
        <begin position="67"/>
        <end position="77"/>
    </location>
</feature>
<proteinExistence type="inferred from homology"/>
<reference evidence="4" key="1">
    <citation type="submission" date="2021-01" db="EMBL/GenBank/DDBJ databases">
        <title>Adiantum capillus-veneris genome.</title>
        <authorList>
            <person name="Fang Y."/>
            <person name="Liao Q."/>
        </authorList>
    </citation>
    <scope>NUCLEOTIDE SEQUENCE</scope>
    <source>
        <strain evidence="4">H3</strain>
        <tissue evidence="4">Leaf</tissue>
    </source>
</reference>
<feature type="region of interest" description="Disordered" evidence="2">
    <location>
        <begin position="630"/>
        <end position="661"/>
    </location>
</feature>